<keyword evidence="1" id="KW-0067">ATP-binding</keyword>
<dbReference type="InterPro" id="IPR041677">
    <property type="entry name" value="DNA2/NAM7_AAA_11"/>
</dbReference>
<evidence type="ECO:0000259" key="4">
    <source>
        <dbReference type="Pfam" id="PF13087"/>
    </source>
</evidence>
<sequence length="1146" mass="127737">MFESAVESAKDNGEDLTTTKAKKWLERAKNSLAGRDPTETALPAKESDEDRARFGQDAPGHLSVAGQRHNNDFEDIRKIQILPTFQEIICDRDPYLPVLDPSKLHLSGMDGLIDRHFRLYREEVTGKIRESLRSEVKSKRSNTGLRTNTYYNLEFEGLSCDELQGLVITVSIDQPKVVQGCSQKARKDWWESNKRLQREALVCILDPSGHAIFCTVAEIRDHQNSGKEGSGSLQGGPKKKIWQDLERHPRRAIVTLALAEEQDTSTIADYFSRYKSFNNMRLFEFPKVLLQAFRHTLTTLQSMISRKDVPFAEYLAPLQPTADVQDISPPLYAQQQNFQFNLDCLVSEGPKLILSPNESFDTNSLVRGSTLDEKQAEALAHALSRSLSLCQGPPGSGKSFSSVALLQVLLENKSTADLGPILAITYTNHALDQTLEKCLDSGIREIVRIGSGSKSERLQGFNLRDASKQIVRTRVEKHESHARSQTLAVNANHVNEVIMTLGMTDGINSLESYLENNYPVYFNQFWSKDQEGYQGFSPNPDPVIPKWLLGTSKGRPQNRTIPQLLEAECSVWGMSSSERKDLHAFWMNACQMSHRNRVLSVVKGYRKSKDALDAVRQEVDKRCLEQADIIGVTTSGLARNVGLLKRLPIKAILVEEAGEILESHTLTALLPSVEHAILIGDHLQLKPSVDNYELTSESYRGKPYSLDMSLFERLVSPPEGIPGTRLPFSTLQTQRRMHPSISALIRNTVYPNLKDDPIVSLYPEVAGMKRRLFWLDHSWPEVGSESDDQLSMSKSNDFEIAYVVCLVAHLLSQGVYLPQDIAVLTPYLGQVFKFRNALAAVSEIALDDRDVEALENAGMVDDNFSELPRKAPEKTSLLQCLKVASVDNFQGEEAKVVIVSLVRSNNANRCGFLKTSNRINVLLSRAKHGMYIVGNSRTSAGVPMWAKVIRTLKDQGNFGPALELSCTRHPDTPILASKPDDFKRHSPEGGCSLPCARRLKCGHICIQKCHPDLRHNNVKCLEPCKRTKPGCDHVCRKLCGDKCDLQCGVPVKDIDLELPCGHVVKSLLCWQSQAPKSVECTVMVVRKVPECGHPVKVECGVDVNDEDYRCTATCGARLKCGHACKQSCASCHSWGVVDHAQCECNA</sequence>
<name>A0A7C8IC15_9PLEO</name>
<dbReference type="SUPFAM" id="SSF52540">
    <property type="entry name" value="P-loop containing nucleoside triphosphate hydrolases"/>
    <property type="match status" value="1"/>
</dbReference>
<feature type="domain" description="DNA2/NAM7 helicase-like C-terminal" evidence="4">
    <location>
        <begin position="706"/>
        <end position="936"/>
    </location>
</feature>
<proteinExistence type="predicted"/>
<accession>A0A7C8IC15</accession>
<dbReference type="InterPro" id="IPR027417">
    <property type="entry name" value="P-loop_NTPase"/>
</dbReference>
<protein>
    <submittedName>
        <fullName evidence="5">P-loop containing nucleoside triphosphate hydrolase protein</fullName>
    </submittedName>
</protein>
<feature type="domain" description="DNA2/NAM7 helicase helicase" evidence="3">
    <location>
        <begin position="371"/>
        <end position="689"/>
    </location>
</feature>
<evidence type="ECO:0000313" key="6">
    <source>
        <dbReference type="Proteomes" id="UP000481861"/>
    </source>
</evidence>
<dbReference type="Proteomes" id="UP000481861">
    <property type="component" value="Unassembled WGS sequence"/>
</dbReference>
<dbReference type="CDD" id="cd18808">
    <property type="entry name" value="SF1_C_Upf1"/>
    <property type="match status" value="1"/>
</dbReference>
<keyword evidence="5" id="KW-0378">Hydrolase</keyword>
<evidence type="ECO:0000313" key="5">
    <source>
        <dbReference type="EMBL" id="KAF2870310.1"/>
    </source>
</evidence>
<dbReference type="GO" id="GO:0004386">
    <property type="term" value="F:helicase activity"/>
    <property type="evidence" value="ECO:0007669"/>
    <property type="project" value="InterPro"/>
</dbReference>
<dbReference type="PANTHER" id="PTHR10887">
    <property type="entry name" value="DNA2/NAM7 HELICASE FAMILY"/>
    <property type="match status" value="1"/>
</dbReference>
<feature type="region of interest" description="Disordered" evidence="2">
    <location>
        <begin position="1"/>
        <end position="66"/>
    </location>
</feature>
<dbReference type="GO" id="GO:0031048">
    <property type="term" value="P:regulatory ncRNA-mediated heterochromatin formation"/>
    <property type="evidence" value="ECO:0007669"/>
    <property type="project" value="TreeGrafter"/>
</dbReference>
<dbReference type="EMBL" id="JAADJZ010000014">
    <property type="protein sequence ID" value="KAF2870310.1"/>
    <property type="molecule type" value="Genomic_DNA"/>
</dbReference>
<dbReference type="GO" id="GO:0016787">
    <property type="term" value="F:hydrolase activity"/>
    <property type="evidence" value="ECO:0007669"/>
    <property type="project" value="UniProtKB-KW"/>
</dbReference>
<evidence type="ECO:0000256" key="1">
    <source>
        <dbReference type="ARBA" id="ARBA00022806"/>
    </source>
</evidence>
<dbReference type="CDD" id="cd17936">
    <property type="entry name" value="EEXXEc_NFX1"/>
    <property type="match status" value="1"/>
</dbReference>
<dbReference type="CDD" id="cd06008">
    <property type="entry name" value="NF-X1-zinc-finger"/>
    <property type="match status" value="1"/>
</dbReference>
<organism evidence="5 6">
    <name type="scientific">Massariosphaeria phaeospora</name>
    <dbReference type="NCBI Taxonomy" id="100035"/>
    <lineage>
        <taxon>Eukaryota</taxon>
        <taxon>Fungi</taxon>
        <taxon>Dikarya</taxon>
        <taxon>Ascomycota</taxon>
        <taxon>Pezizomycotina</taxon>
        <taxon>Dothideomycetes</taxon>
        <taxon>Pleosporomycetidae</taxon>
        <taxon>Pleosporales</taxon>
        <taxon>Pleosporales incertae sedis</taxon>
        <taxon>Massariosphaeria</taxon>
    </lineage>
</organism>
<feature type="compositionally biased region" description="Basic and acidic residues" evidence="2">
    <location>
        <begin position="45"/>
        <end position="54"/>
    </location>
</feature>
<evidence type="ECO:0000259" key="3">
    <source>
        <dbReference type="Pfam" id="PF13086"/>
    </source>
</evidence>
<dbReference type="Pfam" id="PF13086">
    <property type="entry name" value="AAA_11"/>
    <property type="match status" value="1"/>
</dbReference>
<keyword evidence="1" id="KW-0347">Helicase</keyword>
<reference evidence="5 6" key="1">
    <citation type="submission" date="2020-01" db="EMBL/GenBank/DDBJ databases">
        <authorList>
            <consortium name="DOE Joint Genome Institute"/>
            <person name="Haridas S."/>
            <person name="Albert R."/>
            <person name="Binder M."/>
            <person name="Bloem J."/>
            <person name="Labutti K."/>
            <person name="Salamov A."/>
            <person name="Andreopoulos B."/>
            <person name="Baker S.E."/>
            <person name="Barry K."/>
            <person name="Bills G."/>
            <person name="Bluhm B.H."/>
            <person name="Cannon C."/>
            <person name="Castanera R."/>
            <person name="Culley D.E."/>
            <person name="Daum C."/>
            <person name="Ezra D."/>
            <person name="Gonzalez J.B."/>
            <person name="Henrissat B."/>
            <person name="Kuo A."/>
            <person name="Liang C."/>
            <person name="Lipzen A."/>
            <person name="Lutzoni F."/>
            <person name="Magnuson J."/>
            <person name="Mondo S."/>
            <person name="Nolan M."/>
            <person name="Ohm R."/>
            <person name="Pangilinan J."/>
            <person name="Park H.-J.H."/>
            <person name="Ramirez L."/>
            <person name="Alfaro M."/>
            <person name="Sun H."/>
            <person name="Tritt A."/>
            <person name="Yoshinaga Y."/>
            <person name="Zwiers L.-H.L."/>
            <person name="Turgeon B.G."/>
            <person name="Goodwin S.B."/>
            <person name="Spatafora J.W."/>
            <person name="Crous P.W."/>
            <person name="Grigoriev I.V."/>
        </authorList>
    </citation>
    <scope>NUCLEOTIDE SEQUENCE [LARGE SCALE GENOMIC DNA]</scope>
    <source>
        <strain evidence="5 6">CBS 611.86</strain>
    </source>
</reference>
<dbReference type="InterPro" id="IPR047187">
    <property type="entry name" value="SF1_C_Upf1"/>
</dbReference>
<gene>
    <name evidence="5" type="ORF">BDV95DRAFT_575510</name>
</gene>
<dbReference type="InterPro" id="IPR041679">
    <property type="entry name" value="DNA2/NAM7-like_C"/>
</dbReference>
<dbReference type="OrthoDB" id="2423195at2759"/>
<dbReference type="FunFam" id="3.40.50.300:FF:001660">
    <property type="entry name" value="NF-X1 finger and helicase protein, putative"/>
    <property type="match status" value="1"/>
</dbReference>
<dbReference type="Pfam" id="PF13087">
    <property type="entry name" value="AAA_12"/>
    <property type="match status" value="1"/>
</dbReference>
<keyword evidence="6" id="KW-1185">Reference proteome</keyword>
<comment type="caution">
    <text evidence="5">The sequence shown here is derived from an EMBL/GenBank/DDBJ whole genome shotgun (WGS) entry which is preliminary data.</text>
</comment>
<dbReference type="PANTHER" id="PTHR10887:SF445">
    <property type="entry name" value="NFX1-TYPE ZINC FINGER-CONTAINING PROTEIN 1"/>
    <property type="match status" value="1"/>
</dbReference>
<evidence type="ECO:0000256" key="2">
    <source>
        <dbReference type="SAM" id="MobiDB-lite"/>
    </source>
</evidence>
<dbReference type="InterPro" id="IPR045055">
    <property type="entry name" value="DNA2/NAM7-like"/>
</dbReference>
<dbReference type="GO" id="GO:0031380">
    <property type="term" value="C:nuclear RNA-directed RNA polymerase complex"/>
    <property type="evidence" value="ECO:0007669"/>
    <property type="project" value="TreeGrafter"/>
</dbReference>
<keyword evidence="1" id="KW-0547">Nucleotide-binding</keyword>
<dbReference type="Gene3D" id="3.40.50.300">
    <property type="entry name" value="P-loop containing nucleotide triphosphate hydrolases"/>
    <property type="match status" value="2"/>
</dbReference>
<dbReference type="AlphaFoldDB" id="A0A7C8IC15"/>